<dbReference type="InterPro" id="IPR033443">
    <property type="entry name" value="PROP1-like_PPR_dom"/>
</dbReference>
<evidence type="ECO:0000256" key="2">
    <source>
        <dbReference type="PROSITE-ProRule" id="PRU00708"/>
    </source>
</evidence>
<dbReference type="OrthoDB" id="185373at2759"/>
<reference evidence="4 5" key="1">
    <citation type="journal article" date="2018" name="G3 (Bethesda)">
        <title>Phylogenetic and Phylogenomic Definition of Rhizopus Species.</title>
        <authorList>
            <person name="Gryganskyi A.P."/>
            <person name="Golan J."/>
            <person name="Dolatabadi S."/>
            <person name="Mondo S."/>
            <person name="Robb S."/>
            <person name="Idnurm A."/>
            <person name="Muszewska A."/>
            <person name="Steczkiewicz K."/>
            <person name="Masonjones S."/>
            <person name="Liao H.L."/>
            <person name="Gajdeczka M.T."/>
            <person name="Anike F."/>
            <person name="Vuek A."/>
            <person name="Anishchenko I.M."/>
            <person name="Voigt K."/>
            <person name="de Hoog G.S."/>
            <person name="Smith M.E."/>
            <person name="Heitman J."/>
            <person name="Vilgalys R."/>
            <person name="Stajich J.E."/>
        </authorList>
    </citation>
    <scope>NUCLEOTIDE SEQUENCE [LARGE SCALE GENOMIC DNA]</scope>
    <source>
        <strain evidence="4 5">LSU 92-RS-03</strain>
    </source>
</reference>
<dbReference type="STRING" id="4846.A0A367K3C0"/>
<dbReference type="Pfam" id="PF13041">
    <property type="entry name" value="PPR_2"/>
    <property type="match status" value="3"/>
</dbReference>
<gene>
    <name evidence="4" type="ORF">CU098_010044</name>
</gene>
<dbReference type="Proteomes" id="UP000253551">
    <property type="component" value="Unassembled WGS sequence"/>
</dbReference>
<sequence>MFRHLSSSGSVIIDVLRAIVSRPSTNHTFSTRCISHRMLTANRYEAIGKSYATLANSFHEEYLDTKKNIDSKGKSRAKKWFSPIKRKTEDGREITVNGYTMKQKKEKPKTVKEYNKLIVYALMEDKLNKAIKYLREIESRDLRPNLQTYSMVINGYSKQSDMIRARKWLDRMLRKGIKPDSYIYTSLIDGFMRCADIDKAEDIFRLMLKKRIKPSLVTYNVLMYSSVKQLDMASALKFWGNLLDAGLKADVYTFAIILHGLGHESRIDEAWNVFELMQKENVKANEVVATTLMGMHVKHKDNEYAVELFKEFFGLQATHKLKPTQHTRNVLLNAVISATDIETVKIFYSKYNESLSNPTDTESPYFLGANVFTYTSFMRAFLRHDDLSMVARVYADMKARHIQPTLVTYSTLMLAHAYVPDPMSCQNILEELKKGGIELNVVLYTIVMRAWAKAGNWEMVKSTYNQMKKNNIEPNKHTMEVLRWGSNDSNNGI</sequence>
<dbReference type="InterPro" id="IPR002885">
    <property type="entry name" value="PPR_rpt"/>
</dbReference>
<feature type="domain" description="PROP1-like PPR" evidence="3">
    <location>
        <begin position="228"/>
        <end position="343"/>
    </location>
</feature>
<dbReference type="PANTHER" id="PTHR47932">
    <property type="entry name" value="ATPASE EXPRESSION PROTEIN 3"/>
    <property type="match status" value="1"/>
</dbReference>
<dbReference type="InterPro" id="IPR011990">
    <property type="entry name" value="TPR-like_helical_dom_sf"/>
</dbReference>
<feature type="repeat" description="PPR" evidence="2">
    <location>
        <begin position="180"/>
        <end position="214"/>
    </location>
</feature>
<keyword evidence="1" id="KW-0677">Repeat</keyword>
<evidence type="ECO:0000259" key="3">
    <source>
        <dbReference type="Pfam" id="PF17177"/>
    </source>
</evidence>
<dbReference type="PANTHER" id="PTHR47932:SF44">
    <property type="entry name" value="MIOREX COMPLEX COMPONENT 1"/>
    <property type="match status" value="1"/>
</dbReference>
<dbReference type="Pfam" id="PF13812">
    <property type="entry name" value="PPR_3"/>
    <property type="match status" value="1"/>
</dbReference>
<comment type="caution">
    <text evidence="4">The sequence shown here is derived from an EMBL/GenBank/DDBJ whole genome shotgun (WGS) entry which is preliminary data.</text>
</comment>
<feature type="repeat" description="PPR" evidence="2">
    <location>
        <begin position="145"/>
        <end position="179"/>
    </location>
</feature>
<dbReference type="NCBIfam" id="TIGR00756">
    <property type="entry name" value="PPR"/>
    <property type="match status" value="5"/>
</dbReference>
<feature type="repeat" description="PPR" evidence="2">
    <location>
        <begin position="440"/>
        <end position="474"/>
    </location>
</feature>
<evidence type="ECO:0000256" key="1">
    <source>
        <dbReference type="ARBA" id="ARBA00022737"/>
    </source>
</evidence>
<dbReference type="Gene3D" id="1.25.40.10">
    <property type="entry name" value="Tetratricopeptide repeat domain"/>
    <property type="match status" value="3"/>
</dbReference>
<name>A0A367K3C0_RHIST</name>
<accession>A0A367K3C0</accession>
<dbReference type="EMBL" id="PJQM01002275">
    <property type="protein sequence ID" value="RCH96703.1"/>
    <property type="molecule type" value="Genomic_DNA"/>
</dbReference>
<evidence type="ECO:0000313" key="5">
    <source>
        <dbReference type="Proteomes" id="UP000253551"/>
    </source>
</evidence>
<feature type="repeat" description="PPR" evidence="2">
    <location>
        <begin position="370"/>
        <end position="404"/>
    </location>
</feature>
<evidence type="ECO:0000313" key="4">
    <source>
        <dbReference type="EMBL" id="RCH96703.1"/>
    </source>
</evidence>
<organism evidence="4 5">
    <name type="scientific">Rhizopus stolonifer</name>
    <name type="common">Rhizopus nigricans</name>
    <dbReference type="NCBI Taxonomy" id="4846"/>
    <lineage>
        <taxon>Eukaryota</taxon>
        <taxon>Fungi</taxon>
        <taxon>Fungi incertae sedis</taxon>
        <taxon>Mucoromycota</taxon>
        <taxon>Mucoromycotina</taxon>
        <taxon>Mucoromycetes</taxon>
        <taxon>Mucorales</taxon>
        <taxon>Mucorineae</taxon>
        <taxon>Rhizopodaceae</taxon>
        <taxon>Rhizopus</taxon>
    </lineage>
</organism>
<dbReference type="SUPFAM" id="SSF81901">
    <property type="entry name" value="HCP-like"/>
    <property type="match status" value="1"/>
</dbReference>
<feature type="repeat" description="PPR" evidence="2">
    <location>
        <begin position="250"/>
        <end position="284"/>
    </location>
</feature>
<keyword evidence="5" id="KW-1185">Reference proteome</keyword>
<protein>
    <recommendedName>
        <fullName evidence="3">PROP1-like PPR domain-containing protein</fullName>
    </recommendedName>
</protein>
<dbReference type="PROSITE" id="PS51375">
    <property type="entry name" value="PPR"/>
    <property type="match status" value="5"/>
</dbReference>
<proteinExistence type="predicted"/>
<dbReference type="Pfam" id="PF17177">
    <property type="entry name" value="PPR_long"/>
    <property type="match status" value="1"/>
</dbReference>
<dbReference type="AlphaFoldDB" id="A0A367K3C0"/>